<gene>
    <name evidence="1" type="ORF">ACFQZS_14935</name>
</gene>
<accession>A0ABW2YYY8</accession>
<comment type="caution">
    <text evidence="1">The sequence shown here is derived from an EMBL/GenBank/DDBJ whole genome shotgun (WGS) entry which is preliminary data.</text>
</comment>
<sequence length="160" mass="18928">MKKFNQHILVILLLFATAYGVSAQGIPRNSFRPANPRGNQRFNQMPNPSGMQKIQAVKENFLDQKLQLTSDEAGRFWPLYRKYQDEVIEVRRLKRLNNSDAQANGREQVKKDLEYDGRLVEIKTRYNQEFLKILPPEKLSQLYKSEREFNDELIRKINEQ</sequence>
<keyword evidence="2" id="KW-1185">Reference proteome</keyword>
<dbReference type="RefSeq" id="WP_377101636.1">
    <property type="nucleotide sequence ID" value="NZ_JBHTHU010000020.1"/>
</dbReference>
<proteinExistence type="predicted"/>
<dbReference type="Proteomes" id="UP001596958">
    <property type="component" value="Unassembled WGS sequence"/>
</dbReference>
<reference evidence="2" key="1">
    <citation type="journal article" date="2019" name="Int. J. Syst. Evol. Microbiol.">
        <title>The Global Catalogue of Microorganisms (GCM) 10K type strain sequencing project: providing services to taxonomists for standard genome sequencing and annotation.</title>
        <authorList>
            <consortium name="The Broad Institute Genomics Platform"/>
            <consortium name="The Broad Institute Genome Sequencing Center for Infectious Disease"/>
            <person name="Wu L."/>
            <person name="Ma J."/>
        </authorList>
    </citation>
    <scope>NUCLEOTIDE SEQUENCE [LARGE SCALE GENOMIC DNA]</scope>
    <source>
        <strain evidence="2">CCUG 63418</strain>
    </source>
</reference>
<evidence type="ECO:0008006" key="3">
    <source>
        <dbReference type="Google" id="ProtNLM"/>
    </source>
</evidence>
<evidence type="ECO:0000313" key="1">
    <source>
        <dbReference type="EMBL" id="MFD0751444.1"/>
    </source>
</evidence>
<dbReference type="EMBL" id="JBHTHU010000020">
    <property type="protein sequence ID" value="MFD0751444.1"/>
    <property type="molecule type" value="Genomic_DNA"/>
</dbReference>
<name>A0ABW2YYY8_9SPHI</name>
<protein>
    <recommendedName>
        <fullName evidence="3">LTXXQ motif family protein</fullName>
    </recommendedName>
</protein>
<evidence type="ECO:0000313" key="2">
    <source>
        <dbReference type="Proteomes" id="UP001596958"/>
    </source>
</evidence>
<organism evidence="1 2">
    <name type="scientific">Mucilaginibacter calamicampi</name>
    <dbReference type="NCBI Taxonomy" id="1302352"/>
    <lineage>
        <taxon>Bacteria</taxon>
        <taxon>Pseudomonadati</taxon>
        <taxon>Bacteroidota</taxon>
        <taxon>Sphingobacteriia</taxon>
        <taxon>Sphingobacteriales</taxon>
        <taxon>Sphingobacteriaceae</taxon>
        <taxon>Mucilaginibacter</taxon>
    </lineage>
</organism>